<protein>
    <submittedName>
        <fullName evidence="10">AraC family transcriptional regulator</fullName>
    </submittedName>
</protein>
<dbReference type="SUPFAM" id="SSF46689">
    <property type="entry name" value="Homeodomain-like"/>
    <property type="match status" value="2"/>
</dbReference>
<gene>
    <name evidence="10" type="ORF">P4I72_22815</name>
</gene>
<dbReference type="EMBL" id="JARLKY010000059">
    <property type="protein sequence ID" value="MEC0229967.1"/>
    <property type="molecule type" value="Genomic_DNA"/>
</dbReference>
<dbReference type="Pfam" id="PF12833">
    <property type="entry name" value="HTH_18"/>
    <property type="match status" value="1"/>
</dbReference>
<dbReference type="InterPro" id="IPR037923">
    <property type="entry name" value="HTH-like"/>
</dbReference>
<keyword evidence="7" id="KW-0804">Transcription</keyword>
<evidence type="ECO:0000256" key="2">
    <source>
        <dbReference type="ARBA" id="ARBA00008814"/>
    </source>
</evidence>
<dbReference type="Pfam" id="PF01497">
    <property type="entry name" value="Peripla_BP_2"/>
    <property type="match status" value="1"/>
</dbReference>
<dbReference type="PROSITE" id="PS00041">
    <property type="entry name" value="HTH_ARAC_FAMILY_1"/>
    <property type="match status" value="1"/>
</dbReference>
<evidence type="ECO:0000256" key="5">
    <source>
        <dbReference type="ARBA" id="ARBA00023015"/>
    </source>
</evidence>
<evidence type="ECO:0000259" key="9">
    <source>
        <dbReference type="PROSITE" id="PS50983"/>
    </source>
</evidence>
<evidence type="ECO:0000313" key="11">
    <source>
        <dbReference type="Proteomes" id="UP001338137"/>
    </source>
</evidence>
<comment type="caution">
    <text evidence="10">The sequence shown here is derived from an EMBL/GenBank/DDBJ whole genome shotgun (WGS) entry which is preliminary data.</text>
</comment>
<keyword evidence="11" id="KW-1185">Reference proteome</keyword>
<evidence type="ECO:0000256" key="4">
    <source>
        <dbReference type="ARBA" id="ARBA00022729"/>
    </source>
</evidence>
<keyword evidence="6" id="KW-0238">DNA-binding</keyword>
<accession>A0ABU6G719</accession>
<dbReference type="InterPro" id="IPR002491">
    <property type="entry name" value="ABC_transptr_periplasmic_BD"/>
</dbReference>
<keyword evidence="3" id="KW-0813">Transport</keyword>
<sequence>MKQDEKETPLFHDVLFNLCIAGTFDNSKNSIDLCQFKGHHVIISFIKGSGSMLMDDSLLPIKPGVSMIVRPESTMKLAAIVDKDLAGYWITFDMFRSGNWLPSSDLENHVPYGQRISPVPFIKFVDLLEQLSMKRQNTGNLEQFKQQIRLQELFVHLLESHQAMQSPTDAMLGVERSIAYLEDHYIENMTVEQLAQQAGVRRWEYSSLFQHITGYKPLDYLTEVRMKRAKELLLLSNAPLRDVAHRVGFKDEYYFNRRFRQSMGISPKQYVRTHQSKVRIQEHLGIPIELPLQHSRIVVLGYALGNLLALGVRPVGADLTVIGKQVVYRNELHHISDIGPSEDLERIKALEPDFIFHCNRIDAAAAPVSRIAPTLVIDREDASFRQLRLIATVVGKSANAEKWIKDYKTKAKALWSQFRLDIGLNETVTVIVIVDGKLFVMGNHGLSFSLYHPHAFKPSEKVREMINEGIDFQRISSDRIESYAGDRLFLLVGEDQRSIHSAKELMQSPLWHELSPVRNNLVHILDAKSNYDDSITLERLLMALPGILTNEWSSSF</sequence>
<dbReference type="SUPFAM" id="SSF53807">
    <property type="entry name" value="Helical backbone' metal receptor"/>
    <property type="match status" value="1"/>
</dbReference>
<feature type="domain" description="Fe/B12 periplasmic-binding" evidence="9">
    <location>
        <begin position="295"/>
        <end position="552"/>
    </location>
</feature>
<dbReference type="PROSITE" id="PS50983">
    <property type="entry name" value="FE_B12_PBP"/>
    <property type="match status" value="1"/>
</dbReference>
<reference evidence="10 11" key="1">
    <citation type="submission" date="2023-03" db="EMBL/GenBank/DDBJ databases">
        <title>Bacillus Genome Sequencing.</title>
        <authorList>
            <person name="Dunlap C."/>
        </authorList>
    </citation>
    <scope>NUCLEOTIDE SEQUENCE [LARGE SCALE GENOMIC DNA]</scope>
    <source>
        <strain evidence="10 11">BD-533</strain>
    </source>
</reference>
<evidence type="ECO:0000259" key="8">
    <source>
        <dbReference type="PROSITE" id="PS01124"/>
    </source>
</evidence>
<evidence type="ECO:0000313" key="10">
    <source>
        <dbReference type="EMBL" id="MEC0229967.1"/>
    </source>
</evidence>
<dbReference type="InterPro" id="IPR009057">
    <property type="entry name" value="Homeodomain-like_sf"/>
</dbReference>
<comment type="subcellular location">
    <subcellularLocation>
        <location evidence="1">Cell envelope</location>
    </subcellularLocation>
</comment>
<dbReference type="Gene3D" id="3.40.50.1980">
    <property type="entry name" value="Nitrogenase molybdenum iron protein domain"/>
    <property type="match status" value="2"/>
</dbReference>
<dbReference type="PANTHER" id="PTHR30532:SF26">
    <property type="entry name" value="IRON(3+)-HYDROXAMATE-BINDING PROTEIN FHUD"/>
    <property type="match status" value="1"/>
</dbReference>
<keyword evidence="4" id="KW-0732">Signal</keyword>
<evidence type="ECO:0000256" key="6">
    <source>
        <dbReference type="ARBA" id="ARBA00023125"/>
    </source>
</evidence>
<evidence type="ECO:0000256" key="3">
    <source>
        <dbReference type="ARBA" id="ARBA00022448"/>
    </source>
</evidence>
<dbReference type="InterPro" id="IPR051313">
    <property type="entry name" value="Bact_iron-sidero_bind"/>
</dbReference>
<feature type="domain" description="HTH araC/xylS-type" evidence="8">
    <location>
        <begin position="175"/>
        <end position="273"/>
    </location>
</feature>
<evidence type="ECO:0000256" key="7">
    <source>
        <dbReference type="ARBA" id="ARBA00023163"/>
    </source>
</evidence>
<comment type="similarity">
    <text evidence="2">Belongs to the bacterial solute-binding protein 8 family.</text>
</comment>
<dbReference type="InterPro" id="IPR018062">
    <property type="entry name" value="HTH_AraC-typ_CS"/>
</dbReference>
<keyword evidence="5" id="KW-0805">Transcription regulation</keyword>
<dbReference type="SUPFAM" id="SSF51215">
    <property type="entry name" value="Regulatory protein AraC"/>
    <property type="match status" value="1"/>
</dbReference>
<dbReference type="PROSITE" id="PS01124">
    <property type="entry name" value="HTH_ARAC_FAMILY_2"/>
    <property type="match status" value="1"/>
</dbReference>
<dbReference type="Gene3D" id="1.10.10.60">
    <property type="entry name" value="Homeodomain-like"/>
    <property type="match status" value="2"/>
</dbReference>
<dbReference type="RefSeq" id="WP_326074026.1">
    <property type="nucleotide sequence ID" value="NZ_JARLKY010000059.1"/>
</dbReference>
<name>A0ABU6G719_9BACL</name>
<organism evidence="10 11">
    <name type="scientific">Paenibacillus alba</name>
    <dbReference type="NCBI Taxonomy" id="1197127"/>
    <lineage>
        <taxon>Bacteria</taxon>
        <taxon>Bacillati</taxon>
        <taxon>Bacillota</taxon>
        <taxon>Bacilli</taxon>
        <taxon>Bacillales</taxon>
        <taxon>Paenibacillaceae</taxon>
        <taxon>Paenibacillus</taxon>
    </lineage>
</organism>
<dbReference type="Proteomes" id="UP001338137">
    <property type="component" value="Unassembled WGS sequence"/>
</dbReference>
<dbReference type="SMART" id="SM00342">
    <property type="entry name" value="HTH_ARAC"/>
    <property type="match status" value="1"/>
</dbReference>
<evidence type="ECO:0000256" key="1">
    <source>
        <dbReference type="ARBA" id="ARBA00004196"/>
    </source>
</evidence>
<dbReference type="InterPro" id="IPR018060">
    <property type="entry name" value="HTH_AraC"/>
</dbReference>
<proteinExistence type="inferred from homology"/>
<dbReference type="PANTHER" id="PTHR30532">
    <property type="entry name" value="IRON III DICITRATE-BINDING PERIPLASMIC PROTEIN"/>
    <property type="match status" value="1"/>
</dbReference>